<feature type="domain" description="YdbS-like PH" evidence="2">
    <location>
        <begin position="76"/>
        <end position="155"/>
    </location>
</feature>
<reference evidence="3 4" key="1">
    <citation type="submission" date="2016-11" db="EMBL/GenBank/DDBJ databases">
        <authorList>
            <person name="Jaros S."/>
            <person name="Januszkiewicz K."/>
            <person name="Wedrychowicz H."/>
        </authorList>
    </citation>
    <scope>NUCLEOTIDE SEQUENCE [LARGE SCALE GENOMIC DNA]</scope>
    <source>
        <strain evidence="3 4">OK807</strain>
    </source>
</reference>
<dbReference type="InterPro" id="IPR014529">
    <property type="entry name" value="UCP026631"/>
</dbReference>
<evidence type="ECO:0000259" key="2">
    <source>
        <dbReference type="Pfam" id="PF03703"/>
    </source>
</evidence>
<dbReference type="Proteomes" id="UP000181909">
    <property type="component" value="Unassembled WGS sequence"/>
</dbReference>
<sequence>MTRTGDAHATDDWRRLDRRTIWFTAVLAGGAVCMAAIPLTVLLAREIGVGGALSWVLPVVALLILLSPLAGLLHRRSVRYRVCEEFVEFRVDLVLSSGRRLRRERLRTVDVTASPLHRLFGMAELTAGTGQGGDDKERVKLAPLPRHEAERLRRLLLGRPEPDAPRTDSTVLAAIDWSWLRYAPVSFAAPAIGAALFGLVLKLVDRFDLEKTAFEYVIGVFGDGRLWLAVPVVSAAVLAVGMLGSLVWFVEQWWDYRLEEEPSGITLHCRRGLFTTRSISIEQRRLRGVDLAEPLGSRPFGAARVDAVGTGIRKAEGDKKAVGYSTLLPAAPRGTADRVAAGILREEASPTAVTLCAHPPAARRKRVVWAVAAVLTLSLVSSVGTAVLTGALPHPAWIAAGALLLPAAVLLGLDAYRSLGHALTGAYVVIRSGTLTRHTVALQRSGVIGWRIRQSVFQRRAGLVSVTAVTPAGAGAYTVRDTAEADGIGFAEAAVPGLLDQFLDRTG</sequence>
<accession>A0A1K1ZRR5</accession>
<dbReference type="PANTHER" id="PTHR34473">
    <property type="entry name" value="UPF0699 TRANSMEMBRANE PROTEIN YDBS"/>
    <property type="match status" value="1"/>
</dbReference>
<dbReference type="InterPro" id="IPR005182">
    <property type="entry name" value="YdbS-like_PH"/>
</dbReference>
<feature type="transmembrane region" description="Helical" evidence="1">
    <location>
        <begin position="224"/>
        <end position="250"/>
    </location>
</feature>
<feature type="transmembrane region" description="Helical" evidence="1">
    <location>
        <begin position="55"/>
        <end position="73"/>
    </location>
</feature>
<keyword evidence="1" id="KW-1133">Transmembrane helix</keyword>
<keyword evidence="1" id="KW-0812">Transmembrane</keyword>
<dbReference type="AlphaFoldDB" id="A0A1K1ZRR5"/>
<dbReference type="EMBL" id="FPJO01000006">
    <property type="protein sequence ID" value="SFX76886.1"/>
    <property type="molecule type" value="Genomic_DNA"/>
</dbReference>
<evidence type="ECO:0000256" key="1">
    <source>
        <dbReference type="SAM" id="Phobius"/>
    </source>
</evidence>
<name>A0A1K1ZRR5_STRAR</name>
<feature type="transmembrane region" description="Helical" evidence="1">
    <location>
        <begin position="367"/>
        <end position="388"/>
    </location>
</feature>
<dbReference type="PIRSF" id="PIRSF026631">
    <property type="entry name" value="UCP026631"/>
    <property type="match status" value="1"/>
</dbReference>
<evidence type="ECO:0000313" key="4">
    <source>
        <dbReference type="Proteomes" id="UP000181909"/>
    </source>
</evidence>
<feature type="domain" description="YdbS-like PH" evidence="2">
    <location>
        <begin position="416"/>
        <end position="485"/>
    </location>
</feature>
<organism evidence="3 4">
    <name type="scientific">Streptomyces atratus</name>
    <dbReference type="NCBI Taxonomy" id="1893"/>
    <lineage>
        <taxon>Bacteria</taxon>
        <taxon>Bacillati</taxon>
        <taxon>Actinomycetota</taxon>
        <taxon>Actinomycetes</taxon>
        <taxon>Kitasatosporales</taxon>
        <taxon>Streptomycetaceae</taxon>
        <taxon>Streptomyces</taxon>
    </lineage>
</organism>
<feature type="transmembrane region" description="Helical" evidence="1">
    <location>
        <begin position="21"/>
        <end position="43"/>
    </location>
</feature>
<keyword evidence="1" id="KW-0472">Membrane</keyword>
<gene>
    <name evidence="3" type="ORF">SAMN02787144_100671</name>
</gene>
<feature type="transmembrane region" description="Helical" evidence="1">
    <location>
        <begin position="394"/>
        <end position="413"/>
    </location>
</feature>
<evidence type="ECO:0000313" key="3">
    <source>
        <dbReference type="EMBL" id="SFX76886.1"/>
    </source>
</evidence>
<dbReference type="PANTHER" id="PTHR34473:SF2">
    <property type="entry name" value="UPF0699 TRANSMEMBRANE PROTEIN YDBT"/>
    <property type="match status" value="1"/>
</dbReference>
<dbReference type="Pfam" id="PF03703">
    <property type="entry name" value="bPH_2"/>
    <property type="match status" value="2"/>
</dbReference>
<protein>
    <submittedName>
        <fullName evidence="3">Putative membrane protein</fullName>
    </submittedName>
</protein>
<dbReference type="OrthoDB" id="4121259at2"/>
<dbReference type="STRING" id="1893.SAMN02787144_100671"/>
<feature type="transmembrane region" description="Helical" evidence="1">
    <location>
        <begin position="182"/>
        <end position="204"/>
    </location>
</feature>
<proteinExistence type="predicted"/>
<dbReference type="RefSeq" id="WP_072485312.1">
    <property type="nucleotide sequence ID" value="NZ_CP108277.1"/>
</dbReference>